<keyword evidence="3" id="KW-1185">Reference proteome</keyword>
<reference evidence="2" key="1">
    <citation type="journal article" date="2020" name="bioRxiv">
        <title>Comparative genomics of Chlamydomonas.</title>
        <authorList>
            <person name="Craig R.J."/>
            <person name="Hasan A.R."/>
            <person name="Ness R.W."/>
            <person name="Keightley P.D."/>
        </authorList>
    </citation>
    <scope>NUCLEOTIDE SEQUENCE</scope>
    <source>
        <strain evidence="2">SAG 7.73</strain>
    </source>
</reference>
<name>A0A835SRI5_CHLIN</name>
<dbReference type="Proteomes" id="UP000650467">
    <property type="component" value="Unassembled WGS sequence"/>
</dbReference>
<protein>
    <submittedName>
        <fullName evidence="2">Uncharacterized protein</fullName>
    </submittedName>
</protein>
<gene>
    <name evidence="2" type="ORF">HXX76_013881</name>
</gene>
<evidence type="ECO:0000313" key="2">
    <source>
        <dbReference type="EMBL" id="KAG2425300.1"/>
    </source>
</evidence>
<comment type="caution">
    <text evidence="2">The sequence shown here is derived from an EMBL/GenBank/DDBJ whole genome shotgun (WGS) entry which is preliminary data.</text>
</comment>
<evidence type="ECO:0000256" key="1">
    <source>
        <dbReference type="SAM" id="MobiDB-lite"/>
    </source>
</evidence>
<proteinExistence type="predicted"/>
<dbReference type="AlphaFoldDB" id="A0A835SRI5"/>
<feature type="region of interest" description="Disordered" evidence="1">
    <location>
        <begin position="136"/>
        <end position="156"/>
    </location>
</feature>
<organism evidence="2 3">
    <name type="scientific">Chlamydomonas incerta</name>
    <dbReference type="NCBI Taxonomy" id="51695"/>
    <lineage>
        <taxon>Eukaryota</taxon>
        <taxon>Viridiplantae</taxon>
        <taxon>Chlorophyta</taxon>
        <taxon>core chlorophytes</taxon>
        <taxon>Chlorophyceae</taxon>
        <taxon>CS clade</taxon>
        <taxon>Chlamydomonadales</taxon>
        <taxon>Chlamydomonadaceae</taxon>
        <taxon>Chlamydomonas</taxon>
    </lineage>
</organism>
<dbReference type="EMBL" id="JAEHOC010000057">
    <property type="protein sequence ID" value="KAG2425300.1"/>
    <property type="molecule type" value="Genomic_DNA"/>
</dbReference>
<evidence type="ECO:0000313" key="3">
    <source>
        <dbReference type="Proteomes" id="UP000650467"/>
    </source>
</evidence>
<feature type="region of interest" description="Disordered" evidence="1">
    <location>
        <begin position="188"/>
        <end position="218"/>
    </location>
</feature>
<sequence length="318" mass="33614">MPSYHLSVGVAGLLLYADEPTRHFVAASSILAPYTVSGTLRLVKWDMPERFNPESTSASYNGYNWDQAIFSSHALLGLSACGANLALLITDLDEYIFFPQPSPPAGSSSSLPSSSSGGSRQWADAASSCLGALHTGGDADTTSTTSASATSSAAGDDFTSTWGVRRFDVVSTAVPPDLQPALWESLDGTVGSEEGDEDDGSSGSERSDGSDEGGGARGEALISGRQQKGHATVQTHPLRRYDLVKREPLPAVHSKQVMLPGAEVVAFFVHEGWPLHGEARAAEPSCALILHASNYFTVRRRTFNASSYQPLLPLLGPE</sequence>
<accession>A0A835SRI5</accession>
<dbReference type="OrthoDB" id="10539852at2759"/>